<accession>H6LFN2</accession>
<dbReference type="InterPro" id="IPR051796">
    <property type="entry name" value="ISF_SsuE-like"/>
</dbReference>
<reference evidence="4 5" key="2">
    <citation type="journal article" date="2012" name="PLoS ONE">
        <title>An ancient pathway combining carbon dioxide fixation with the generation and utilization of a sodium ion gradient for ATP synthesis.</title>
        <authorList>
            <person name="Poehlein A."/>
            <person name="Schmidt S."/>
            <person name="Kaster A.K."/>
            <person name="Goenrich M."/>
            <person name="Vollmers J."/>
            <person name="Thurmer A."/>
            <person name="Bertsch J."/>
            <person name="Schuchmann K."/>
            <person name="Voigt B."/>
            <person name="Hecker M."/>
            <person name="Daniel R."/>
            <person name="Thauer R.K."/>
            <person name="Gottschalk G."/>
            <person name="Muller V."/>
        </authorList>
    </citation>
    <scope>NUCLEOTIDE SEQUENCE [LARGE SCALE GENOMIC DNA]</scope>
    <source>
        <strain evidence="5">ATCC 29683 / DSM 1030 / JCM 2381 / KCTC 1655 / WB1</strain>
    </source>
</reference>
<protein>
    <submittedName>
        <fullName evidence="4">Iron-sulfur flavoprotein</fullName>
    </submittedName>
</protein>
<dbReference type="OrthoDB" id="9790975at2"/>
<dbReference type="InterPro" id="IPR029039">
    <property type="entry name" value="Flavoprotein-like_sf"/>
</dbReference>
<gene>
    <name evidence="4" type="ordered locus">Awo_c01680</name>
</gene>
<keyword evidence="1" id="KW-0285">Flavoprotein</keyword>
<dbReference type="eggNOG" id="COG0655">
    <property type="taxonomic scope" value="Bacteria"/>
</dbReference>
<evidence type="ECO:0000256" key="2">
    <source>
        <dbReference type="ARBA" id="ARBA00022643"/>
    </source>
</evidence>
<dbReference type="Pfam" id="PF03358">
    <property type="entry name" value="FMN_red"/>
    <property type="match status" value="1"/>
</dbReference>
<name>H6LFN2_ACEWD</name>
<dbReference type="EMBL" id="CP002987">
    <property type="protein sequence ID" value="AFA46977.1"/>
    <property type="molecule type" value="Genomic_DNA"/>
</dbReference>
<organism evidence="4 5">
    <name type="scientific">Acetobacterium woodii (strain ATCC 29683 / DSM 1030 / JCM 2381 / KCTC 1655 / WB1)</name>
    <dbReference type="NCBI Taxonomy" id="931626"/>
    <lineage>
        <taxon>Bacteria</taxon>
        <taxon>Bacillati</taxon>
        <taxon>Bacillota</taxon>
        <taxon>Clostridia</taxon>
        <taxon>Eubacteriales</taxon>
        <taxon>Eubacteriaceae</taxon>
        <taxon>Acetobacterium</taxon>
    </lineage>
</organism>
<evidence type="ECO:0000313" key="5">
    <source>
        <dbReference type="Proteomes" id="UP000007177"/>
    </source>
</evidence>
<dbReference type="AlphaFoldDB" id="H6LFN2"/>
<dbReference type="RefSeq" id="WP_014354581.1">
    <property type="nucleotide sequence ID" value="NC_016894.1"/>
</dbReference>
<keyword evidence="2" id="KW-0288">FMN</keyword>
<dbReference type="Gene3D" id="3.40.50.360">
    <property type="match status" value="1"/>
</dbReference>
<dbReference type="PANTHER" id="PTHR43278:SF1">
    <property type="entry name" value="IRON-SULFUR FLAVOPROTEIN MJ1083"/>
    <property type="match status" value="1"/>
</dbReference>
<keyword evidence="5" id="KW-1185">Reference proteome</keyword>
<evidence type="ECO:0000313" key="4">
    <source>
        <dbReference type="EMBL" id="AFA46977.1"/>
    </source>
</evidence>
<proteinExistence type="predicted"/>
<dbReference type="STRING" id="931626.Awo_c01680"/>
<feature type="domain" description="NADPH-dependent FMN reductase-like" evidence="3">
    <location>
        <begin position="3"/>
        <end position="150"/>
    </location>
</feature>
<dbReference type="Proteomes" id="UP000007177">
    <property type="component" value="Chromosome"/>
</dbReference>
<evidence type="ECO:0000259" key="3">
    <source>
        <dbReference type="Pfam" id="PF03358"/>
    </source>
</evidence>
<dbReference type="PANTHER" id="PTHR43278">
    <property type="entry name" value="NAD(P)H-DEPENDENT FMN-CONTAINING OXIDOREDUCTASE YWQN-RELATED"/>
    <property type="match status" value="1"/>
</dbReference>
<sequence length="255" mass="28791">MKKLVCVSGSPIKNSNTDRMLKNIGDNTGCEYEFIKLSDKMVRPCLACKACVTTNKCIQNDDFQEISELILAADAVIFGTYTPYGMIDAFSKAFFERLWSMRHMNSLNSGKFAITVVTSLNRDVAEQVNREIAMEMVMEGFVLLDQFVINGSVPCLSCGYGDGCQNSFARMQVGEKGLVADTNCFDVENQRVFEKGSELGKILGSYLKDEQLFDREKHQKNIAAMMETMMPMMDKGIRQWREEELAKVNRHTKTS</sequence>
<dbReference type="KEGG" id="awo:Awo_c01680"/>
<evidence type="ECO:0000256" key="1">
    <source>
        <dbReference type="ARBA" id="ARBA00022630"/>
    </source>
</evidence>
<reference evidence="5" key="1">
    <citation type="submission" date="2011-07" db="EMBL/GenBank/DDBJ databases">
        <title>Complete genome sequence of Acetobacterium woodii.</title>
        <authorList>
            <person name="Poehlein A."/>
            <person name="Schmidt S."/>
            <person name="Kaster A.-K."/>
            <person name="Goenrich M."/>
            <person name="Vollmers J."/>
            <person name="Thuermer A."/>
            <person name="Gottschalk G."/>
            <person name="Thauer R.K."/>
            <person name="Daniel R."/>
            <person name="Mueller V."/>
        </authorList>
    </citation>
    <scope>NUCLEOTIDE SEQUENCE [LARGE SCALE GENOMIC DNA]</scope>
    <source>
        <strain evidence="5">ATCC 29683 / DSM 1030 / JCM 2381 / KCTC 1655 / WB1</strain>
    </source>
</reference>
<dbReference type="GO" id="GO:0016491">
    <property type="term" value="F:oxidoreductase activity"/>
    <property type="evidence" value="ECO:0007669"/>
    <property type="project" value="InterPro"/>
</dbReference>
<dbReference type="HOGENOM" id="CLU_050993_3_2_9"/>
<dbReference type="InterPro" id="IPR005025">
    <property type="entry name" value="FMN_Rdtase-like_dom"/>
</dbReference>
<dbReference type="SUPFAM" id="SSF52218">
    <property type="entry name" value="Flavoproteins"/>
    <property type="match status" value="1"/>
</dbReference>